<dbReference type="Proteomes" id="UP000600946">
    <property type="component" value="Unassembled WGS sequence"/>
</dbReference>
<feature type="domain" description="HTH luxR-type" evidence="1">
    <location>
        <begin position="6"/>
        <end position="63"/>
    </location>
</feature>
<evidence type="ECO:0000259" key="1">
    <source>
        <dbReference type="SMART" id="SM00421"/>
    </source>
</evidence>
<comment type="caution">
    <text evidence="2">The sequence shown here is derived from an EMBL/GenBank/DDBJ whole genome shotgun (WGS) entry which is preliminary data.</text>
</comment>
<dbReference type="RefSeq" id="WP_161250226.1">
    <property type="nucleotide sequence ID" value="NZ_BMUU01000001.1"/>
</dbReference>
<dbReference type="InterPro" id="IPR036388">
    <property type="entry name" value="WH-like_DNA-bd_sf"/>
</dbReference>
<dbReference type="GeneID" id="96288166"/>
<dbReference type="SUPFAM" id="SSF46894">
    <property type="entry name" value="C-terminal effector domain of the bipartite response regulators"/>
    <property type="match status" value="2"/>
</dbReference>
<dbReference type="InterPro" id="IPR016032">
    <property type="entry name" value="Sig_transdc_resp-reg_C-effctor"/>
</dbReference>
<sequence length="157" mass="16772">MATPDPFHISKAQQRVASLVVHGHSNVGISAKLHLSESTVRTHITKGSKIVGCPTGSSRAMYAHALLTRKQVTAPSAPQPGVHFTAPEERLLQALVAHARIDDIAVAAGIHRDDVRLETYALRVKTRALNDAHLVGIAHRLGVFDRVAHDAPAGAAR</sequence>
<evidence type="ECO:0000313" key="3">
    <source>
        <dbReference type="Proteomes" id="UP000600946"/>
    </source>
</evidence>
<keyword evidence="3" id="KW-1185">Reference proteome</keyword>
<evidence type="ECO:0000313" key="2">
    <source>
        <dbReference type="EMBL" id="GGY13595.1"/>
    </source>
</evidence>
<proteinExistence type="predicted"/>
<organism evidence="2 3">
    <name type="scientific">Streptomyces xanthochromogenes</name>
    <dbReference type="NCBI Taxonomy" id="67384"/>
    <lineage>
        <taxon>Bacteria</taxon>
        <taxon>Bacillati</taxon>
        <taxon>Actinomycetota</taxon>
        <taxon>Actinomycetes</taxon>
        <taxon>Kitasatosporales</taxon>
        <taxon>Streptomycetaceae</taxon>
        <taxon>Streptomyces</taxon>
    </lineage>
</organism>
<dbReference type="Gene3D" id="1.10.10.10">
    <property type="entry name" value="Winged helix-like DNA-binding domain superfamily/Winged helix DNA-binding domain"/>
    <property type="match status" value="1"/>
</dbReference>
<accession>A0ABQ2ZHU4</accession>
<gene>
    <name evidence="2" type="ORF">GCM10010326_01100</name>
</gene>
<dbReference type="SMART" id="SM00421">
    <property type="entry name" value="HTH_LUXR"/>
    <property type="match status" value="1"/>
</dbReference>
<reference evidence="3" key="1">
    <citation type="journal article" date="2019" name="Int. J. Syst. Evol. Microbiol.">
        <title>The Global Catalogue of Microorganisms (GCM) 10K type strain sequencing project: providing services to taxonomists for standard genome sequencing and annotation.</title>
        <authorList>
            <consortium name="The Broad Institute Genomics Platform"/>
            <consortium name="The Broad Institute Genome Sequencing Center for Infectious Disease"/>
            <person name="Wu L."/>
            <person name="Ma J."/>
        </authorList>
    </citation>
    <scope>NUCLEOTIDE SEQUENCE [LARGE SCALE GENOMIC DNA]</scope>
    <source>
        <strain evidence="3">JCM 4594</strain>
    </source>
</reference>
<name>A0ABQ2ZHU4_9ACTN</name>
<dbReference type="EMBL" id="BMUU01000001">
    <property type="protein sequence ID" value="GGY13595.1"/>
    <property type="molecule type" value="Genomic_DNA"/>
</dbReference>
<protein>
    <recommendedName>
        <fullName evidence="1">HTH luxR-type domain-containing protein</fullName>
    </recommendedName>
</protein>
<dbReference type="Pfam" id="PF00196">
    <property type="entry name" value="GerE"/>
    <property type="match status" value="1"/>
</dbReference>
<dbReference type="InterPro" id="IPR000792">
    <property type="entry name" value="Tscrpt_reg_LuxR_C"/>
</dbReference>